<evidence type="ECO:0000259" key="5">
    <source>
        <dbReference type="PROSITE" id="PS00214"/>
    </source>
</evidence>
<reference evidence="7" key="1">
    <citation type="submission" date="2022-11" db="UniProtKB">
        <authorList>
            <consortium name="WormBaseParasite"/>
        </authorList>
    </citation>
    <scope>IDENTIFICATION</scope>
</reference>
<evidence type="ECO:0000313" key="6">
    <source>
        <dbReference type="Proteomes" id="UP000887566"/>
    </source>
</evidence>
<dbReference type="PROSITE" id="PS00214">
    <property type="entry name" value="FABP"/>
    <property type="match status" value="1"/>
</dbReference>
<feature type="chain" id="PRO_5037481183" evidence="4">
    <location>
        <begin position="19"/>
        <end position="1025"/>
    </location>
</feature>
<protein>
    <submittedName>
        <fullName evidence="7">Cytosolic fatty-acid binding proteins domain-containing protein</fullName>
    </submittedName>
</protein>
<feature type="transmembrane region" description="Helical" evidence="3">
    <location>
        <begin position="690"/>
        <end position="712"/>
    </location>
</feature>
<feature type="region of interest" description="Disordered" evidence="2">
    <location>
        <begin position="221"/>
        <end position="268"/>
    </location>
</feature>
<feature type="compositionally biased region" description="Basic residues" evidence="2">
    <location>
        <begin position="240"/>
        <end position="258"/>
    </location>
</feature>
<dbReference type="InterPro" id="IPR000566">
    <property type="entry name" value="Lipocln_cytosolic_FA-bd_dom"/>
</dbReference>
<sequence>MLVTKLWLLVSCFAMSWAFEEFDALIKQDQKRQELRKNKVDPKLYDKMKNMHQHWYIGAVRGLLGAVGKELYQNLPSNFRQELAECLNAIKDEEDVAAGAKCVSRAFDLEESAKEMVYTESGSFGILKQENTESTNENSHEDLIQNSVHSSEEITKAFVQSNDYEAVQEENSSWLGMVVQNSSIDNKKRSMNRKVILPSKQKLSRIHRLNELAQLAYNRRHGPSKTAERMSASRANSRVAAKRRAGKEALRRHRRSPHRLAGASDDEQDTSVLKLNGMPNLFEHGVPATESPVLTMSRILTQIITKKSADKLDGNTWRKTNERLDHLKKQLSSVQNAQNADQTFVQRRLFDIVTDSGQGGVKSSVQAMKNAVLGEGKDDAAKLGGVPFLTDAFKLIKMLNENNVTQSVKLFSPRIAPIMKDQRKGSENLFSPSLLSLYRDDSPNNIASLPDILGHAGLTKDEQDKMMEMVMEMSGSMGIVNKILDNVDNPKNLLGLGQDILDATERIGDAWTGFQSSLSKEQHHEINHKGYSFMDKQQLETFYGKDGPFKSANAADMQEVDLSKATPEERKQALRATIKQIAGELPPPSTNSSSPIRAKRALNNYFAGPFPSPRIILTPFAFAPTIDVPSIMGATILSPSVFSPYINNLQILTPAILSPGIGNAYIISPYLLTPLILSPTVFIPYILSPFVFGPFILSPLVMAPFVLSPYVLSPNVLNPYALSPLVLSPNVLSPDVLSPTVLGGSVLSPTVLSPAVATEYFLDPLVLRGRLTKNTMASQLLFVAAMAALATFALAAPGDNRTISNSITEPDAGSNSIQPTPKIHPLSQQYLGQWQLVSSENFDKYMEVIGVNPLARTFGNAAKPLLDIKFEDGRFKVMTEIHGFRTVTYDFVLNKEFDEVTPDGRIMKSIFRLRRDGKLIQFQKKISSHDKDSKFIRSVEGDKLIVICEAEGGVTAKRVYQKVPATPATTTPAPFTFPVITAGTLPPVPTGLPIFSFAPVPTGVPVAANGQILPAAPGVAPFSTS</sequence>
<dbReference type="Pfam" id="PF04870">
    <property type="entry name" value="Moulting_cycle"/>
    <property type="match status" value="2"/>
</dbReference>
<evidence type="ECO:0000256" key="2">
    <source>
        <dbReference type="SAM" id="MobiDB-lite"/>
    </source>
</evidence>
<keyword evidence="6" id="KW-1185">Reference proteome</keyword>
<dbReference type="WBParaSite" id="PSAMB.scaffold209size65617.g3358.t1">
    <property type="protein sequence ID" value="PSAMB.scaffold209size65617.g3358.t1"/>
    <property type="gene ID" value="PSAMB.scaffold209size65617.g3358"/>
</dbReference>
<proteinExistence type="inferred from homology"/>
<evidence type="ECO:0000313" key="7">
    <source>
        <dbReference type="WBParaSite" id="PSAMB.scaffold209size65617.g3358.t1"/>
    </source>
</evidence>
<keyword evidence="3" id="KW-0812">Transmembrane</keyword>
<accession>A0A914VJ42</accession>
<dbReference type="PRINTS" id="PR00178">
    <property type="entry name" value="FATTYACIDBP"/>
</dbReference>
<evidence type="ECO:0000256" key="1">
    <source>
        <dbReference type="RuleBase" id="RU003696"/>
    </source>
</evidence>
<dbReference type="Pfam" id="PF00061">
    <property type="entry name" value="Lipocalin"/>
    <property type="match status" value="1"/>
</dbReference>
<dbReference type="InterPro" id="IPR000463">
    <property type="entry name" value="Fatty_acid-bd"/>
</dbReference>
<dbReference type="InterPro" id="IPR006954">
    <property type="entry name" value="Mlt-10-like"/>
</dbReference>
<keyword evidence="1" id="KW-0813">Transport</keyword>
<dbReference type="AlphaFoldDB" id="A0A914VJ42"/>
<dbReference type="Gene3D" id="2.40.128.20">
    <property type="match status" value="1"/>
</dbReference>
<dbReference type="PANTHER" id="PTHR21523">
    <property type="match status" value="1"/>
</dbReference>
<dbReference type="InterPro" id="IPR012674">
    <property type="entry name" value="Calycin"/>
</dbReference>
<feature type="domain" description="Cytosolic fatty-acid binding proteins" evidence="5">
    <location>
        <begin position="832"/>
        <end position="849"/>
    </location>
</feature>
<evidence type="ECO:0000256" key="3">
    <source>
        <dbReference type="SAM" id="Phobius"/>
    </source>
</evidence>
<dbReference type="GO" id="GO:0008289">
    <property type="term" value="F:lipid binding"/>
    <property type="evidence" value="ECO:0007669"/>
    <property type="project" value="InterPro"/>
</dbReference>
<keyword evidence="3" id="KW-1133">Transmembrane helix</keyword>
<keyword evidence="4" id="KW-0732">Signal</keyword>
<comment type="similarity">
    <text evidence="1">Belongs to the calycin superfamily. Fatty-acid binding protein (FABP) family.</text>
</comment>
<dbReference type="Proteomes" id="UP000887566">
    <property type="component" value="Unplaced"/>
</dbReference>
<dbReference type="PANTHER" id="PTHR21523:SF46">
    <property type="entry name" value="MLT-TEN (MLT-10) RELATED"/>
    <property type="match status" value="1"/>
</dbReference>
<organism evidence="6 7">
    <name type="scientific">Plectus sambesii</name>
    <dbReference type="NCBI Taxonomy" id="2011161"/>
    <lineage>
        <taxon>Eukaryota</taxon>
        <taxon>Metazoa</taxon>
        <taxon>Ecdysozoa</taxon>
        <taxon>Nematoda</taxon>
        <taxon>Chromadorea</taxon>
        <taxon>Plectida</taxon>
        <taxon>Plectina</taxon>
        <taxon>Plectoidea</taxon>
        <taxon>Plectidae</taxon>
        <taxon>Plectus</taxon>
    </lineage>
</organism>
<dbReference type="SUPFAM" id="SSF50814">
    <property type="entry name" value="Lipocalins"/>
    <property type="match status" value="1"/>
</dbReference>
<dbReference type="CDD" id="cd00742">
    <property type="entry name" value="FABP"/>
    <property type="match status" value="1"/>
</dbReference>
<name>A0A914VJ42_9BILA</name>
<evidence type="ECO:0000256" key="4">
    <source>
        <dbReference type="SAM" id="SignalP"/>
    </source>
</evidence>
<feature type="transmembrane region" description="Helical" evidence="3">
    <location>
        <begin position="776"/>
        <end position="796"/>
    </location>
</feature>
<keyword evidence="3" id="KW-0472">Membrane</keyword>
<feature type="transmembrane region" description="Helical" evidence="3">
    <location>
        <begin position="664"/>
        <end position="683"/>
    </location>
</feature>
<feature type="signal peptide" evidence="4">
    <location>
        <begin position="1"/>
        <end position="18"/>
    </location>
</feature>